<dbReference type="EMBL" id="DTLI01000080">
    <property type="protein sequence ID" value="HHS51860.1"/>
    <property type="molecule type" value="Genomic_DNA"/>
</dbReference>
<dbReference type="GO" id="GO:0009927">
    <property type="term" value="F:histidine phosphotransfer kinase activity"/>
    <property type="evidence" value="ECO:0007669"/>
    <property type="project" value="TreeGrafter"/>
</dbReference>
<dbReference type="InterPro" id="IPR000014">
    <property type="entry name" value="PAS"/>
</dbReference>
<dbReference type="CDD" id="cd16922">
    <property type="entry name" value="HATPase_EvgS-ArcB-TorS-like"/>
    <property type="match status" value="1"/>
</dbReference>
<dbReference type="GO" id="GO:0005524">
    <property type="term" value="F:ATP binding"/>
    <property type="evidence" value="ECO:0007669"/>
    <property type="project" value="UniProtKB-KW"/>
</dbReference>
<proteinExistence type="predicted"/>
<dbReference type="Gene3D" id="3.30.450.20">
    <property type="entry name" value="PAS domain"/>
    <property type="match status" value="1"/>
</dbReference>
<dbReference type="Pfam" id="PF02518">
    <property type="entry name" value="HATPase_c"/>
    <property type="match status" value="1"/>
</dbReference>
<dbReference type="InterPro" id="IPR000700">
    <property type="entry name" value="PAS-assoc_C"/>
</dbReference>
<dbReference type="GO" id="GO:0000155">
    <property type="term" value="F:phosphorelay sensor kinase activity"/>
    <property type="evidence" value="ECO:0007669"/>
    <property type="project" value="InterPro"/>
</dbReference>
<dbReference type="InterPro" id="IPR003661">
    <property type="entry name" value="HisK_dim/P_dom"/>
</dbReference>
<evidence type="ECO:0000313" key="16">
    <source>
        <dbReference type="EMBL" id="HHS51860.1"/>
    </source>
</evidence>
<keyword evidence="7" id="KW-0547">Nucleotide-binding</keyword>
<dbReference type="GO" id="GO:0005886">
    <property type="term" value="C:plasma membrane"/>
    <property type="evidence" value="ECO:0007669"/>
    <property type="project" value="UniProtKB-SubCell"/>
</dbReference>
<dbReference type="PANTHER" id="PTHR43047">
    <property type="entry name" value="TWO-COMPONENT HISTIDINE PROTEIN KINASE"/>
    <property type="match status" value="1"/>
</dbReference>
<reference evidence="16" key="1">
    <citation type="journal article" date="2020" name="mSystems">
        <title>Genome- and Community-Level Interaction Insights into Carbon Utilization and Element Cycling Functions of Hydrothermarchaeota in Hydrothermal Sediment.</title>
        <authorList>
            <person name="Zhou Z."/>
            <person name="Liu Y."/>
            <person name="Xu W."/>
            <person name="Pan J."/>
            <person name="Luo Z.H."/>
            <person name="Li M."/>
        </authorList>
    </citation>
    <scope>NUCLEOTIDE SEQUENCE [LARGE SCALE GENOMIC DNA]</scope>
    <source>
        <strain evidence="16">SpSt-876</strain>
    </source>
</reference>
<evidence type="ECO:0000256" key="7">
    <source>
        <dbReference type="ARBA" id="ARBA00022741"/>
    </source>
</evidence>
<dbReference type="PROSITE" id="PS50113">
    <property type="entry name" value="PAC"/>
    <property type="match status" value="1"/>
</dbReference>
<dbReference type="PANTHER" id="PTHR43047:SF72">
    <property type="entry name" value="OSMOSENSING HISTIDINE PROTEIN KINASE SLN1"/>
    <property type="match status" value="1"/>
</dbReference>
<dbReference type="FunFam" id="3.30.565.10:FF:000023">
    <property type="entry name" value="PAS domain-containing sensor histidine kinase"/>
    <property type="match status" value="1"/>
</dbReference>
<keyword evidence="6" id="KW-0808">Transferase</keyword>
<evidence type="ECO:0000256" key="3">
    <source>
        <dbReference type="ARBA" id="ARBA00012438"/>
    </source>
</evidence>
<keyword evidence="4" id="KW-1003">Cell membrane</keyword>
<dbReference type="PROSITE" id="PS50112">
    <property type="entry name" value="PAS"/>
    <property type="match status" value="1"/>
</dbReference>
<dbReference type="Gene3D" id="3.30.565.10">
    <property type="entry name" value="Histidine kinase-like ATPase, C-terminal domain"/>
    <property type="match status" value="1"/>
</dbReference>
<evidence type="ECO:0000256" key="9">
    <source>
        <dbReference type="ARBA" id="ARBA00022840"/>
    </source>
</evidence>
<dbReference type="SMART" id="SM00388">
    <property type="entry name" value="HisKA"/>
    <property type="match status" value="1"/>
</dbReference>
<dbReference type="PROSITE" id="PS50109">
    <property type="entry name" value="HIS_KIN"/>
    <property type="match status" value="1"/>
</dbReference>
<dbReference type="InterPro" id="IPR036097">
    <property type="entry name" value="HisK_dim/P_sf"/>
</dbReference>
<dbReference type="NCBIfam" id="TIGR00229">
    <property type="entry name" value="sensory_box"/>
    <property type="match status" value="1"/>
</dbReference>
<organism evidence="16">
    <name type="scientific">candidate division WOR-3 bacterium</name>
    <dbReference type="NCBI Taxonomy" id="2052148"/>
    <lineage>
        <taxon>Bacteria</taxon>
        <taxon>Bacteria division WOR-3</taxon>
    </lineage>
</organism>
<keyword evidence="8 16" id="KW-0418">Kinase</keyword>
<accession>A0A7C6ECK2</accession>
<comment type="subcellular location">
    <subcellularLocation>
        <location evidence="2">Cell membrane</location>
    </subcellularLocation>
</comment>
<comment type="catalytic activity">
    <reaction evidence="1">
        <text>ATP + protein L-histidine = ADP + protein N-phospho-L-histidine.</text>
        <dbReference type="EC" id="2.7.13.3"/>
    </reaction>
</comment>
<protein>
    <recommendedName>
        <fullName evidence="3">histidine kinase</fullName>
        <ecNumber evidence="3">2.7.13.3</ecNumber>
    </recommendedName>
</protein>
<evidence type="ECO:0000256" key="2">
    <source>
        <dbReference type="ARBA" id="ARBA00004236"/>
    </source>
</evidence>
<dbReference type="EC" id="2.7.13.3" evidence="3"/>
<evidence type="ECO:0000256" key="6">
    <source>
        <dbReference type="ARBA" id="ARBA00022679"/>
    </source>
</evidence>
<dbReference type="SUPFAM" id="SSF55785">
    <property type="entry name" value="PYP-like sensor domain (PAS domain)"/>
    <property type="match status" value="1"/>
</dbReference>
<dbReference type="AlphaFoldDB" id="A0A7C6ECK2"/>
<dbReference type="SUPFAM" id="SSF47384">
    <property type="entry name" value="Homodimeric domain of signal transducing histidine kinase"/>
    <property type="match status" value="1"/>
</dbReference>
<keyword evidence="9" id="KW-0067">ATP-binding</keyword>
<evidence type="ECO:0000259" key="15">
    <source>
        <dbReference type="PROSITE" id="PS50113"/>
    </source>
</evidence>
<evidence type="ECO:0000259" key="14">
    <source>
        <dbReference type="PROSITE" id="PS50112"/>
    </source>
</evidence>
<dbReference type="InterPro" id="IPR035965">
    <property type="entry name" value="PAS-like_dom_sf"/>
</dbReference>
<sequence length="527" mass="59632">MVKKPELNFFGLNITDFVNFIEQGILIEDSDGKIIFANQKLLAMLGYSLSELVGKDWQEIVPKEEWRAVKQHWKTRPKGMKSQYETLILTKSGIKIPVIVCARPLLLANQYQGTIATFTDIGEQKRIEQELKAKTERLELLNRALNLQRKKLIELTFELEKANQELKRLSEAKSDFVSAVSHDLRTPLTTIIEGISLVEDGTLGEVNEEQRKFLRMAIEDAERLNDFISDILDLAKIEAGKLVVKKVMVKPKEQIERLKMSYENLAREKGLEFLTELPDPEVAVFCDSGHYYRVLTNFLSNAIKFTPAGGKITIRVMREPGGVVLTSVKDTGVGIPPEQKHHIFKKFERVEQRQSQSTAGGYGLGLSLCKQLVELNGGRIGFTSEVNKGSDFYFSLPVYDEITDFNYCLETINQQAKTVSGHTIVFLFKIEKAPDKEIPTALKKIYDAIQPKTKANDLLRIFYSRLSVVLISPLPEENGELVFADLIETAKDTGLKKIAATFYICPEILPDARTVFQILENKLQPIT</sequence>
<dbReference type="Pfam" id="PF13426">
    <property type="entry name" value="PAS_9"/>
    <property type="match status" value="1"/>
</dbReference>
<feature type="coiled-coil region" evidence="12">
    <location>
        <begin position="124"/>
        <end position="179"/>
    </location>
</feature>
<evidence type="ECO:0000256" key="4">
    <source>
        <dbReference type="ARBA" id="ARBA00022475"/>
    </source>
</evidence>
<dbReference type="Pfam" id="PF00512">
    <property type="entry name" value="HisKA"/>
    <property type="match status" value="1"/>
</dbReference>
<evidence type="ECO:0000256" key="8">
    <source>
        <dbReference type="ARBA" id="ARBA00022777"/>
    </source>
</evidence>
<keyword evidence="11" id="KW-0472">Membrane</keyword>
<evidence type="ECO:0000256" key="11">
    <source>
        <dbReference type="ARBA" id="ARBA00023136"/>
    </source>
</evidence>
<dbReference type="InterPro" id="IPR005467">
    <property type="entry name" value="His_kinase_dom"/>
</dbReference>
<dbReference type="Gene3D" id="1.10.287.130">
    <property type="match status" value="1"/>
</dbReference>
<dbReference type="CDD" id="cd00130">
    <property type="entry name" value="PAS"/>
    <property type="match status" value="1"/>
</dbReference>
<dbReference type="CDD" id="cd00082">
    <property type="entry name" value="HisKA"/>
    <property type="match status" value="1"/>
</dbReference>
<comment type="caution">
    <text evidence="16">The sequence shown here is derived from an EMBL/GenBank/DDBJ whole genome shotgun (WGS) entry which is preliminary data.</text>
</comment>
<dbReference type="SMART" id="SM00387">
    <property type="entry name" value="HATPase_c"/>
    <property type="match status" value="1"/>
</dbReference>
<dbReference type="InterPro" id="IPR004358">
    <property type="entry name" value="Sig_transdc_His_kin-like_C"/>
</dbReference>
<dbReference type="InterPro" id="IPR036890">
    <property type="entry name" value="HATPase_C_sf"/>
</dbReference>
<dbReference type="InterPro" id="IPR003594">
    <property type="entry name" value="HATPase_dom"/>
</dbReference>
<dbReference type="PRINTS" id="PR00344">
    <property type="entry name" value="BCTRLSENSOR"/>
</dbReference>
<feature type="domain" description="PAC" evidence="15">
    <location>
        <begin position="82"/>
        <end position="133"/>
    </location>
</feature>
<evidence type="ECO:0000256" key="12">
    <source>
        <dbReference type="SAM" id="Coils"/>
    </source>
</evidence>
<feature type="domain" description="Histidine kinase" evidence="13">
    <location>
        <begin position="179"/>
        <end position="400"/>
    </location>
</feature>
<keyword evidence="12" id="KW-0175">Coiled coil</keyword>
<evidence type="ECO:0000259" key="13">
    <source>
        <dbReference type="PROSITE" id="PS50109"/>
    </source>
</evidence>
<dbReference type="SUPFAM" id="SSF55874">
    <property type="entry name" value="ATPase domain of HSP90 chaperone/DNA topoisomerase II/histidine kinase"/>
    <property type="match status" value="1"/>
</dbReference>
<dbReference type="SMART" id="SM00091">
    <property type="entry name" value="PAS"/>
    <property type="match status" value="1"/>
</dbReference>
<keyword evidence="10" id="KW-0902">Two-component regulatory system</keyword>
<feature type="domain" description="PAS" evidence="14">
    <location>
        <begin position="13"/>
        <end position="55"/>
    </location>
</feature>
<evidence type="ECO:0000256" key="1">
    <source>
        <dbReference type="ARBA" id="ARBA00000085"/>
    </source>
</evidence>
<name>A0A7C6ECK2_UNCW3</name>
<keyword evidence="5" id="KW-0597">Phosphoprotein</keyword>
<evidence type="ECO:0000256" key="5">
    <source>
        <dbReference type="ARBA" id="ARBA00022553"/>
    </source>
</evidence>
<evidence type="ECO:0000256" key="10">
    <source>
        <dbReference type="ARBA" id="ARBA00023012"/>
    </source>
</evidence>
<gene>
    <name evidence="16" type="ORF">ENW73_03190</name>
</gene>